<dbReference type="PANTHER" id="PTHR43539">
    <property type="entry name" value="FLAVIN-BINDING MONOOXYGENASE-LIKE PROTEIN (AFU_ORTHOLOGUE AFUA_4G09220)"/>
    <property type="match status" value="1"/>
</dbReference>
<dbReference type="GO" id="GO:0004499">
    <property type="term" value="F:N,N-dimethylaniline monooxygenase activity"/>
    <property type="evidence" value="ECO:0007669"/>
    <property type="project" value="InterPro"/>
</dbReference>
<comment type="catalytic activity">
    <reaction evidence="5">
        <text>indole-3-pyruvate + NADPH + O2 + H(+) = (indol-3-yl)acetate + CO2 + NADP(+) + H2O</text>
        <dbReference type="Rhea" id="RHEA:34331"/>
        <dbReference type="ChEBI" id="CHEBI:15377"/>
        <dbReference type="ChEBI" id="CHEBI:15378"/>
        <dbReference type="ChEBI" id="CHEBI:15379"/>
        <dbReference type="ChEBI" id="CHEBI:16526"/>
        <dbReference type="ChEBI" id="CHEBI:17640"/>
        <dbReference type="ChEBI" id="CHEBI:30854"/>
        <dbReference type="ChEBI" id="CHEBI:57783"/>
        <dbReference type="ChEBI" id="CHEBI:58349"/>
        <dbReference type="EC" id="1.14.13.168"/>
    </reaction>
</comment>
<dbReference type="SUPFAM" id="SSF51905">
    <property type="entry name" value="FAD/NAD(P)-binding domain"/>
    <property type="match status" value="1"/>
</dbReference>
<keyword evidence="8" id="KW-1185">Reference proteome</keyword>
<name>A0A0E0C1U1_9ORYZ</name>
<evidence type="ECO:0000256" key="6">
    <source>
        <dbReference type="RuleBase" id="RU361177"/>
    </source>
</evidence>
<dbReference type="InterPro" id="IPR050982">
    <property type="entry name" value="Auxin_biosynth/cation_transpt"/>
</dbReference>
<dbReference type="Gramene" id="OMERI01G13920.1">
    <property type="protein sequence ID" value="OMERI01G13920.1"/>
    <property type="gene ID" value="OMERI01G13920"/>
</dbReference>
<dbReference type="PANTHER" id="PTHR43539:SF11">
    <property type="entry name" value="INDOLE-3-PYRUVATE MONOOXYGENASE YUCCA8-RELATED"/>
    <property type="match status" value="1"/>
</dbReference>
<dbReference type="Gene3D" id="3.50.50.60">
    <property type="entry name" value="FAD/NAD(P)-binding domain"/>
    <property type="match status" value="1"/>
</dbReference>
<evidence type="ECO:0000256" key="3">
    <source>
        <dbReference type="ARBA" id="ARBA00022827"/>
    </source>
</evidence>
<dbReference type="InterPro" id="IPR036188">
    <property type="entry name" value="FAD/NAD-bd_sf"/>
</dbReference>
<keyword evidence="6" id="KW-0503">Monooxygenase</keyword>
<dbReference type="AlphaFoldDB" id="A0A0E0C1U1"/>
<accession>A0A0E0C1U1</accession>
<reference evidence="7" key="1">
    <citation type="submission" date="2015-04" db="UniProtKB">
        <authorList>
            <consortium name="EnsemblPlants"/>
        </authorList>
    </citation>
    <scope>IDENTIFICATION</scope>
</reference>
<dbReference type="HOGENOM" id="CLU_2458526_0_0_1"/>
<evidence type="ECO:0000256" key="2">
    <source>
        <dbReference type="ARBA" id="ARBA00022630"/>
    </source>
</evidence>
<dbReference type="EnsemblPlants" id="OMERI01G13920.1">
    <property type="protein sequence ID" value="OMERI01G13920.1"/>
    <property type="gene ID" value="OMERI01G13920"/>
</dbReference>
<evidence type="ECO:0000313" key="7">
    <source>
        <dbReference type="EnsemblPlants" id="OMERI01G13920.1"/>
    </source>
</evidence>
<keyword evidence="2 6" id="KW-0285">Flavoprotein</keyword>
<proteinExistence type="inferred from homology"/>
<comment type="similarity">
    <text evidence="1 6">Belongs to the FMO family.</text>
</comment>
<reference evidence="7" key="2">
    <citation type="submission" date="2018-05" db="EMBL/GenBank/DDBJ databases">
        <title>OmerRS3 (Oryza meridionalis Reference Sequence Version 3).</title>
        <authorList>
            <person name="Zhang J."/>
            <person name="Kudrna D."/>
            <person name="Lee S."/>
            <person name="Talag J."/>
            <person name="Welchert J."/>
            <person name="Wing R.A."/>
        </authorList>
    </citation>
    <scope>NUCLEOTIDE SEQUENCE [LARGE SCALE GENOMIC DNA]</scope>
    <source>
        <strain evidence="7">cv. OR44</strain>
    </source>
</reference>
<dbReference type="GO" id="GO:0050661">
    <property type="term" value="F:NADP binding"/>
    <property type="evidence" value="ECO:0007669"/>
    <property type="project" value="InterPro"/>
</dbReference>
<sequence length="89" mass="9188">MHVADYKSGEAYRSKKVLVVGCGNSGMEVSLDLCDHSARPAMVVRDAVHVLPGEVVATTGPQGRLGATGRRLGGGRAAPAVGCVEATRR</sequence>
<keyword evidence="4 6" id="KW-0560">Oxidoreductase</keyword>
<organism evidence="7">
    <name type="scientific">Oryza meridionalis</name>
    <dbReference type="NCBI Taxonomy" id="40149"/>
    <lineage>
        <taxon>Eukaryota</taxon>
        <taxon>Viridiplantae</taxon>
        <taxon>Streptophyta</taxon>
        <taxon>Embryophyta</taxon>
        <taxon>Tracheophyta</taxon>
        <taxon>Spermatophyta</taxon>
        <taxon>Magnoliopsida</taxon>
        <taxon>Liliopsida</taxon>
        <taxon>Poales</taxon>
        <taxon>Poaceae</taxon>
        <taxon>BOP clade</taxon>
        <taxon>Oryzoideae</taxon>
        <taxon>Oryzeae</taxon>
        <taxon>Oryzinae</taxon>
        <taxon>Oryza</taxon>
    </lineage>
</organism>
<dbReference type="GO" id="GO:0050660">
    <property type="term" value="F:flavin adenine dinucleotide binding"/>
    <property type="evidence" value="ECO:0007669"/>
    <property type="project" value="InterPro"/>
</dbReference>
<dbReference type="STRING" id="40149.A0A0E0C1U1"/>
<evidence type="ECO:0000256" key="4">
    <source>
        <dbReference type="ARBA" id="ARBA00023002"/>
    </source>
</evidence>
<dbReference type="InterPro" id="IPR020946">
    <property type="entry name" value="Flavin_mOase-like"/>
</dbReference>
<comment type="cofactor">
    <cofactor evidence="6">
        <name>FAD</name>
        <dbReference type="ChEBI" id="CHEBI:57692"/>
    </cofactor>
</comment>
<protein>
    <recommendedName>
        <fullName evidence="6">Flavin-containing monooxygenase</fullName>
        <ecNumber evidence="6">1.-.-.-</ecNumber>
    </recommendedName>
</protein>
<dbReference type="EC" id="1.-.-.-" evidence="6"/>
<evidence type="ECO:0000256" key="5">
    <source>
        <dbReference type="ARBA" id="ARBA00047707"/>
    </source>
</evidence>
<keyword evidence="3 6" id="KW-0274">FAD</keyword>
<evidence type="ECO:0000313" key="8">
    <source>
        <dbReference type="Proteomes" id="UP000008021"/>
    </source>
</evidence>
<dbReference type="Pfam" id="PF00743">
    <property type="entry name" value="FMO-like"/>
    <property type="match status" value="1"/>
</dbReference>
<dbReference type="GO" id="GO:0103075">
    <property type="term" value="F:indole-3-pyruvate monooxygenase activity"/>
    <property type="evidence" value="ECO:0007669"/>
    <property type="project" value="UniProtKB-EC"/>
</dbReference>
<evidence type="ECO:0000256" key="1">
    <source>
        <dbReference type="ARBA" id="ARBA00009183"/>
    </source>
</evidence>
<dbReference type="eggNOG" id="KOG1399">
    <property type="taxonomic scope" value="Eukaryota"/>
</dbReference>
<dbReference type="Proteomes" id="UP000008021">
    <property type="component" value="Chromosome 1"/>
</dbReference>